<dbReference type="GO" id="GO:0005886">
    <property type="term" value="C:plasma membrane"/>
    <property type="evidence" value="ECO:0007669"/>
    <property type="project" value="UniProtKB-SubCell"/>
</dbReference>
<comment type="subcellular location">
    <subcellularLocation>
        <location evidence="1">Membrane</location>
        <topology evidence="1">Multi-pass membrane protein</topology>
    </subcellularLocation>
</comment>
<proteinExistence type="predicted"/>
<dbReference type="EMBL" id="CP165735">
    <property type="protein sequence ID" value="XDV71751.1"/>
    <property type="molecule type" value="Genomic_DNA"/>
</dbReference>
<feature type="transmembrane region" description="Helical" evidence="5">
    <location>
        <begin position="395"/>
        <end position="417"/>
    </location>
</feature>
<dbReference type="InterPro" id="IPR004841">
    <property type="entry name" value="AA-permease/SLC12A_dom"/>
</dbReference>
<feature type="transmembrane region" description="Helical" evidence="5">
    <location>
        <begin position="467"/>
        <end position="489"/>
    </location>
</feature>
<dbReference type="PIRSF" id="PIRSF006060">
    <property type="entry name" value="AA_transporter"/>
    <property type="match status" value="1"/>
</dbReference>
<evidence type="ECO:0000256" key="4">
    <source>
        <dbReference type="ARBA" id="ARBA00023136"/>
    </source>
</evidence>
<evidence type="ECO:0000313" key="7">
    <source>
        <dbReference type="EMBL" id="XDV71751.1"/>
    </source>
</evidence>
<feature type="transmembrane region" description="Helical" evidence="5">
    <location>
        <begin position="220"/>
        <end position="242"/>
    </location>
</feature>
<dbReference type="AlphaFoldDB" id="A0AB39YS49"/>
<dbReference type="Pfam" id="PF00324">
    <property type="entry name" value="AA_permease"/>
    <property type="match status" value="1"/>
</dbReference>
<protein>
    <submittedName>
        <fullName evidence="7">APC family permease</fullName>
    </submittedName>
</protein>
<sequence>MSTAPKTVQSKESPALSEKGLKAGSVGLIGAVVIGVSCIAPAYTLTAALGPTVSEVGVHLPAIFLVGFIPMLLVALGYRELNNAMPDAGTSFTWATRAFGPWIGWMGGWGLIAATIIVLSNLAAVAVDFFYLMLAQIFSNPELGELSKILPLNIATTLVFIALACWISYRGMETTKGVQYVLVAFQLLVLGWFAVSAFAHVANGTAFDATAVSPDWFNPFAVDSFSQFAAGVSLSIFIYWGWDVTLTMNEETKNPEKTPGRAATITVLVIVVIYMTVALATLSFAGVGETGLGAGNPENQSSIFAVLAGPVMGPFAILMSLAILSSSAASLQSTFVSPARTMLAMGHYRAISPKFGKISPTFKSPSFATIAAAIAAAGFYVITRTVSENALWDTITALGMMICFYYGITALACVWFFRAEAFRGARSFFFRFLAPLLGGVILLVMFVKTAMDSMDPEYGSGSSVGGVGLVFVLGMGVILLGVVIMLVMYRVRPEFFKGKVLTRA</sequence>
<organism evidence="7">
    <name type="scientific">Paenarthrobacter sp. AMU7</name>
    <dbReference type="NCBI Taxonomy" id="3162492"/>
    <lineage>
        <taxon>Bacteria</taxon>
        <taxon>Bacillati</taxon>
        <taxon>Actinomycetota</taxon>
        <taxon>Actinomycetes</taxon>
        <taxon>Micrococcales</taxon>
        <taxon>Micrococcaceae</taxon>
        <taxon>Paenarthrobacter</taxon>
    </lineage>
</organism>
<dbReference type="RefSeq" id="WP_369745701.1">
    <property type="nucleotide sequence ID" value="NZ_CP165735.1"/>
</dbReference>
<evidence type="ECO:0000259" key="6">
    <source>
        <dbReference type="Pfam" id="PF00324"/>
    </source>
</evidence>
<feature type="transmembrane region" description="Helical" evidence="5">
    <location>
        <begin position="21"/>
        <end position="44"/>
    </location>
</feature>
<feature type="transmembrane region" description="Helical" evidence="5">
    <location>
        <begin position="302"/>
        <end position="324"/>
    </location>
</feature>
<keyword evidence="3 5" id="KW-1133">Transmembrane helix</keyword>
<feature type="transmembrane region" description="Helical" evidence="5">
    <location>
        <begin position="99"/>
        <end position="132"/>
    </location>
</feature>
<feature type="transmembrane region" description="Helical" evidence="5">
    <location>
        <begin position="262"/>
        <end position="282"/>
    </location>
</feature>
<feature type="domain" description="Amino acid permease/ SLC12A" evidence="6">
    <location>
        <begin position="33"/>
        <end position="450"/>
    </location>
</feature>
<dbReference type="PANTHER" id="PTHR42770">
    <property type="entry name" value="AMINO ACID TRANSPORTER-RELATED"/>
    <property type="match status" value="1"/>
</dbReference>
<accession>A0AB39YS49</accession>
<evidence type="ECO:0000256" key="2">
    <source>
        <dbReference type="ARBA" id="ARBA00022692"/>
    </source>
</evidence>
<evidence type="ECO:0000256" key="3">
    <source>
        <dbReference type="ARBA" id="ARBA00022989"/>
    </source>
</evidence>
<gene>
    <name evidence="7" type="ORF">ABQM86_00735</name>
</gene>
<evidence type="ECO:0000256" key="5">
    <source>
        <dbReference type="SAM" id="Phobius"/>
    </source>
</evidence>
<feature type="transmembrane region" description="Helical" evidence="5">
    <location>
        <begin position="429"/>
        <end position="447"/>
    </location>
</feature>
<feature type="transmembrane region" description="Helical" evidence="5">
    <location>
        <begin position="181"/>
        <end position="200"/>
    </location>
</feature>
<dbReference type="Gene3D" id="1.20.1740.10">
    <property type="entry name" value="Amino acid/polyamine transporter I"/>
    <property type="match status" value="1"/>
</dbReference>
<feature type="transmembrane region" description="Helical" evidence="5">
    <location>
        <begin position="364"/>
        <end position="383"/>
    </location>
</feature>
<dbReference type="InterPro" id="IPR050367">
    <property type="entry name" value="APC_superfamily"/>
</dbReference>
<keyword evidence="2 5" id="KW-0812">Transmembrane</keyword>
<name>A0AB39YS49_9MICC</name>
<feature type="transmembrane region" description="Helical" evidence="5">
    <location>
        <begin position="152"/>
        <end position="169"/>
    </location>
</feature>
<evidence type="ECO:0000256" key="1">
    <source>
        <dbReference type="ARBA" id="ARBA00004141"/>
    </source>
</evidence>
<keyword evidence="4 5" id="KW-0472">Membrane</keyword>
<feature type="transmembrane region" description="Helical" evidence="5">
    <location>
        <begin position="56"/>
        <end position="78"/>
    </location>
</feature>
<dbReference type="GO" id="GO:0022857">
    <property type="term" value="F:transmembrane transporter activity"/>
    <property type="evidence" value="ECO:0007669"/>
    <property type="project" value="InterPro"/>
</dbReference>
<reference evidence="7" key="1">
    <citation type="submission" date="2024-07" db="EMBL/GenBank/DDBJ databases">
        <authorList>
            <person name="Li J."/>
            <person name="Wei H."/>
            <person name="Ma J."/>
        </authorList>
    </citation>
    <scope>NUCLEOTIDE SEQUENCE</scope>
    <source>
        <strain evidence="7">AMU7</strain>
    </source>
</reference>
<dbReference type="PANTHER" id="PTHR42770:SF7">
    <property type="entry name" value="MEMBRANE PROTEIN"/>
    <property type="match status" value="1"/>
</dbReference>